<comment type="caution">
    <text evidence="2">The sequence shown here is derived from an EMBL/GenBank/DDBJ whole genome shotgun (WGS) entry which is preliminary data.</text>
</comment>
<dbReference type="AlphaFoldDB" id="A0A8X7ZIW3"/>
<accession>A0A8X7ZIW3</accession>
<keyword evidence="3" id="KW-1185">Reference proteome</keyword>
<evidence type="ECO:0000313" key="2">
    <source>
        <dbReference type="EMBL" id="KAG6764155.1"/>
    </source>
</evidence>
<name>A0A8X7ZIW3_POPTO</name>
<feature type="region of interest" description="Disordered" evidence="1">
    <location>
        <begin position="123"/>
        <end position="163"/>
    </location>
</feature>
<protein>
    <submittedName>
        <fullName evidence="2">Uncharacterized protein</fullName>
    </submittedName>
</protein>
<proteinExistence type="predicted"/>
<evidence type="ECO:0000256" key="1">
    <source>
        <dbReference type="SAM" id="MobiDB-lite"/>
    </source>
</evidence>
<organism evidence="2 3">
    <name type="scientific">Populus tomentosa</name>
    <name type="common">Chinese white poplar</name>
    <dbReference type="NCBI Taxonomy" id="118781"/>
    <lineage>
        <taxon>Eukaryota</taxon>
        <taxon>Viridiplantae</taxon>
        <taxon>Streptophyta</taxon>
        <taxon>Embryophyta</taxon>
        <taxon>Tracheophyta</taxon>
        <taxon>Spermatophyta</taxon>
        <taxon>Magnoliopsida</taxon>
        <taxon>eudicotyledons</taxon>
        <taxon>Gunneridae</taxon>
        <taxon>Pentapetalae</taxon>
        <taxon>rosids</taxon>
        <taxon>fabids</taxon>
        <taxon>Malpighiales</taxon>
        <taxon>Salicaceae</taxon>
        <taxon>Saliceae</taxon>
        <taxon>Populus</taxon>
    </lineage>
</organism>
<dbReference type="OrthoDB" id="852297at2759"/>
<feature type="compositionally biased region" description="Basic and acidic residues" evidence="1">
    <location>
        <begin position="126"/>
        <end position="149"/>
    </location>
</feature>
<evidence type="ECO:0000313" key="3">
    <source>
        <dbReference type="Proteomes" id="UP000886885"/>
    </source>
</evidence>
<dbReference type="Proteomes" id="UP000886885">
    <property type="component" value="Chromosome 8D"/>
</dbReference>
<sequence>MYQTLRKLGYFKFSDEFKKSGINNVGYMRCLILRKSSKSGLRLLSDDDCFYEVMKHSRVYGLVHIYAELVPLLVNDLDGSNDFPNREKGQFGQNGGVGLNEGVAETFSEGFEYAEDFEVSMLPRSHSSDDDADVGKEGKVPGYEIDHSASSDPGNYDSSDSEAEDTGQLLYAIGRDGNNQMFPISWGVVELQSAVTWKRFLDHLMADPNVANGGEGLTIFPDMKKVPQCDDVGNNIMKAFNGWILDARAKLTKCFKIFGKNRVEAGDWALEYNGDDGYVIIKEVRLFDLPLKMPLQKLRRSLDDREEIEDKTKRSQGRKENRLVRVATRHARIAVKLGITRGVVNNLKELARKLTEIVVQPAVTNKEVKKSKNSLCIKLTKKRIIIPGPLKMKNADTGSTVHQASTAAKLNQPAQASTYPSILAFGKALSLLFMVGKANCESVPFTAEGDLVIRNSGFDGTIFYNLMT</sequence>
<dbReference type="EMBL" id="JAAWWB010000016">
    <property type="protein sequence ID" value="KAG6764155.1"/>
    <property type="molecule type" value="Genomic_DNA"/>
</dbReference>
<reference evidence="2" key="1">
    <citation type="journal article" date="2020" name="bioRxiv">
        <title>Hybrid origin of Populus tomentosa Carr. identified through genome sequencing and phylogenomic analysis.</title>
        <authorList>
            <person name="An X."/>
            <person name="Gao K."/>
            <person name="Chen Z."/>
            <person name="Li J."/>
            <person name="Yang X."/>
            <person name="Yang X."/>
            <person name="Zhou J."/>
            <person name="Guo T."/>
            <person name="Zhao T."/>
            <person name="Huang S."/>
            <person name="Miao D."/>
            <person name="Khan W.U."/>
            <person name="Rao P."/>
            <person name="Ye M."/>
            <person name="Lei B."/>
            <person name="Liao W."/>
            <person name="Wang J."/>
            <person name="Ji L."/>
            <person name="Li Y."/>
            <person name="Guo B."/>
            <person name="Mustafa N.S."/>
            <person name="Li S."/>
            <person name="Yun Q."/>
            <person name="Keller S.R."/>
            <person name="Mao J."/>
            <person name="Zhang R."/>
            <person name="Strauss S.H."/>
        </authorList>
    </citation>
    <scope>NUCLEOTIDE SEQUENCE</scope>
    <source>
        <strain evidence="2">GM15</strain>
        <tissue evidence="2">Leaf</tissue>
    </source>
</reference>
<gene>
    <name evidence="2" type="ORF">POTOM_031614</name>
</gene>